<dbReference type="SUPFAM" id="SSF52540">
    <property type="entry name" value="P-loop containing nucleoside triphosphate hydrolases"/>
    <property type="match status" value="1"/>
</dbReference>
<dbReference type="GO" id="GO:0008652">
    <property type="term" value="P:amino acid biosynthetic process"/>
    <property type="evidence" value="ECO:0007669"/>
    <property type="project" value="UniProtKB-KW"/>
</dbReference>
<keyword evidence="9" id="KW-1185">Reference proteome</keyword>
<dbReference type="EC" id="2.7.1.71" evidence="7"/>
<keyword evidence="1 7" id="KW-0028">Amino-acid biosynthesis</keyword>
<dbReference type="NCBIfam" id="NF010552">
    <property type="entry name" value="PRK13946.1"/>
    <property type="match status" value="1"/>
</dbReference>
<dbReference type="GO" id="GO:0005524">
    <property type="term" value="F:ATP binding"/>
    <property type="evidence" value="ECO:0007669"/>
    <property type="project" value="UniProtKB-UniRule"/>
</dbReference>
<comment type="pathway">
    <text evidence="7">Metabolic intermediate biosynthesis; chorismate biosynthesis; chorismate from D-erythrose 4-phosphate and phosphoenolpyruvate: step 5/7.</text>
</comment>
<feature type="binding site" evidence="7">
    <location>
        <position position="185"/>
    </location>
    <ligand>
        <name>substrate</name>
    </ligand>
</feature>
<comment type="subcellular location">
    <subcellularLocation>
        <location evidence="7">Cytoplasm</location>
    </subcellularLocation>
</comment>
<dbReference type="InterPro" id="IPR000623">
    <property type="entry name" value="Shikimate_kinase/TSH1"/>
</dbReference>
<keyword evidence="5 7" id="KW-0067">ATP-binding</keyword>
<dbReference type="Pfam" id="PF01202">
    <property type="entry name" value="SKI"/>
    <property type="match status" value="1"/>
</dbReference>
<dbReference type="HAMAP" id="MF_00109">
    <property type="entry name" value="Shikimate_kinase"/>
    <property type="match status" value="1"/>
</dbReference>
<dbReference type="GO" id="GO:0009073">
    <property type="term" value="P:aromatic amino acid family biosynthetic process"/>
    <property type="evidence" value="ECO:0007669"/>
    <property type="project" value="UniProtKB-KW"/>
</dbReference>
<comment type="function">
    <text evidence="7">Catalyzes the specific phosphorylation of the 3-hydroxyl group of shikimic acid using ATP as a cosubstrate.</text>
</comment>
<evidence type="ECO:0000256" key="6">
    <source>
        <dbReference type="ARBA" id="ARBA00023141"/>
    </source>
</evidence>
<feature type="binding site" evidence="7">
    <location>
        <position position="106"/>
    </location>
    <ligand>
        <name>substrate</name>
    </ligand>
</feature>
<dbReference type="InterPro" id="IPR027417">
    <property type="entry name" value="P-loop_NTPase"/>
</dbReference>
<sequence>MFIYGLFGKITPFRVTIRNSAARGLRRRANQGADVTVTTADQSGARLVLRRTVVLVGMMGSGKTAIGRALSHRLAVPFLDSDAEIETAANASIAEIFARDGEPFFRRRESEVIARLLTGAPCILSTGGGAYLAEGNRRAIGQHGVAVWLNAPLDLLWDRVRHKDSRPLLRTADPQATLARIFADRTPVYAKAALHLDVRHRASIEETTDAVLDLLKTRKDILEDLS</sequence>
<comment type="cofactor">
    <cofactor evidence="7">
        <name>Mg(2+)</name>
        <dbReference type="ChEBI" id="CHEBI:18420"/>
    </cofactor>
    <text evidence="7">Binds 1 Mg(2+) ion per subunit.</text>
</comment>
<evidence type="ECO:0000256" key="3">
    <source>
        <dbReference type="ARBA" id="ARBA00022741"/>
    </source>
</evidence>
<keyword evidence="4 7" id="KW-0418">Kinase</keyword>
<keyword evidence="6 7" id="KW-0057">Aromatic amino acid biosynthesis</keyword>
<name>A0A1M4TML5_LOKAT</name>
<reference evidence="9" key="1">
    <citation type="submission" date="2016-11" db="EMBL/GenBank/DDBJ databases">
        <authorList>
            <person name="Varghese N."/>
            <person name="Submissions S."/>
        </authorList>
    </citation>
    <scope>NUCLEOTIDE SEQUENCE [LARGE SCALE GENOMIC DNA]</scope>
    <source>
        <strain evidence="9">DSM 29326</strain>
    </source>
</reference>
<dbReference type="InterPro" id="IPR031322">
    <property type="entry name" value="Shikimate/glucono_kinase"/>
</dbReference>
<dbReference type="EMBL" id="FQUE01000001">
    <property type="protein sequence ID" value="SHE45645.1"/>
    <property type="molecule type" value="Genomic_DNA"/>
</dbReference>
<keyword evidence="7" id="KW-0963">Cytoplasm</keyword>
<feature type="binding site" evidence="7">
    <location>
        <begin position="60"/>
        <end position="65"/>
    </location>
    <ligand>
        <name>ATP</name>
        <dbReference type="ChEBI" id="CHEBI:30616"/>
    </ligand>
</feature>
<evidence type="ECO:0000256" key="2">
    <source>
        <dbReference type="ARBA" id="ARBA00022679"/>
    </source>
</evidence>
<dbReference type="CDD" id="cd00464">
    <property type="entry name" value="SK"/>
    <property type="match status" value="1"/>
</dbReference>
<protein>
    <recommendedName>
        <fullName evidence="7">Shikimate kinase</fullName>
        <shortName evidence="7">SK</shortName>
        <ecNumber evidence="7">2.7.1.71</ecNumber>
    </recommendedName>
</protein>
<dbReference type="PANTHER" id="PTHR21087:SF16">
    <property type="entry name" value="SHIKIMATE KINASE 1, CHLOROPLASTIC"/>
    <property type="match status" value="1"/>
</dbReference>
<accession>A0A1M4TML5</accession>
<feature type="binding site" evidence="7">
    <location>
        <position position="128"/>
    </location>
    <ligand>
        <name>substrate</name>
    </ligand>
</feature>
<dbReference type="UniPathway" id="UPA00053">
    <property type="reaction ID" value="UER00088"/>
</dbReference>
<evidence type="ECO:0000313" key="9">
    <source>
        <dbReference type="Proteomes" id="UP000183987"/>
    </source>
</evidence>
<keyword evidence="3 7" id="KW-0547">Nucleotide-binding</keyword>
<dbReference type="PANTHER" id="PTHR21087">
    <property type="entry name" value="SHIKIMATE KINASE"/>
    <property type="match status" value="1"/>
</dbReference>
<keyword evidence="7" id="KW-0460">Magnesium</keyword>
<evidence type="ECO:0000256" key="7">
    <source>
        <dbReference type="HAMAP-Rule" id="MF_00109"/>
    </source>
</evidence>
<organism evidence="8 9">
    <name type="scientific">Loktanella atrilutea</name>
    <dbReference type="NCBI Taxonomy" id="366533"/>
    <lineage>
        <taxon>Bacteria</taxon>
        <taxon>Pseudomonadati</taxon>
        <taxon>Pseudomonadota</taxon>
        <taxon>Alphaproteobacteria</taxon>
        <taxon>Rhodobacterales</taxon>
        <taxon>Roseobacteraceae</taxon>
        <taxon>Loktanella</taxon>
    </lineage>
</organism>
<evidence type="ECO:0000256" key="5">
    <source>
        <dbReference type="ARBA" id="ARBA00022840"/>
    </source>
</evidence>
<dbReference type="STRING" id="366533.SAMN05444339_101416"/>
<dbReference type="PRINTS" id="PR01100">
    <property type="entry name" value="SHIKIMTKNASE"/>
</dbReference>
<gene>
    <name evidence="7" type="primary">aroK</name>
    <name evidence="8" type="ORF">SAMN05444339_101416</name>
</gene>
<evidence type="ECO:0000256" key="1">
    <source>
        <dbReference type="ARBA" id="ARBA00022605"/>
    </source>
</evidence>
<keyword evidence="7" id="KW-0479">Metal-binding</keyword>
<dbReference type="GO" id="GO:0000287">
    <property type="term" value="F:magnesium ion binding"/>
    <property type="evidence" value="ECO:0007669"/>
    <property type="project" value="UniProtKB-UniRule"/>
</dbReference>
<proteinExistence type="inferred from homology"/>
<dbReference type="GO" id="GO:0004765">
    <property type="term" value="F:shikimate kinase activity"/>
    <property type="evidence" value="ECO:0007669"/>
    <property type="project" value="UniProtKB-UniRule"/>
</dbReference>
<dbReference type="Proteomes" id="UP000183987">
    <property type="component" value="Unassembled WGS sequence"/>
</dbReference>
<dbReference type="AlphaFoldDB" id="A0A1M4TML5"/>
<comment type="subunit">
    <text evidence="7">Monomer.</text>
</comment>
<comment type="similarity">
    <text evidence="7">Belongs to the shikimate kinase family.</text>
</comment>
<dbReference type="GO" id="GO:0009423">
    <property type="term" value="P:chorismate biosynthetic process"/>
    <property type="evidence" value="ECO:0007669"/>
    <property type="project" value="UniProtKB-UniRule"/>
</dbReference>
<evidence type="ECO:0000256" key="4">
    <source>
        <dbReference type="ARBA" id="ARBA00022777"/>
    </source>
</evidence>
<comment type="caution">
    <text evidence="7">Lacks conserved residue(s) required for the propagation of feature annotation.</text>
</comment>
<keyword evidence="2 7" id="KW-0808">Transferase</keyword>
<evidence type="ECO:0000313" key="8">
    <source>
        <dbReference type="EMBL" id="SHE45645.1"/>
    </source>
</evidence>
<dbReference type="GO" id="GO:0005829">
    <property type="term" value="C:cytosol"/>
    <property type="evidence" value="ECO:0007669"/>
    <property type="project" value="TreeGrafter"/>
</dbReference>
<feature type="binding site" evidence="7">
    <location>
        <position position="166"/>
    </location>
    <ligand>
        <name>ATP</name>
        <dbReference type="ChEBI" id="CHEBI:30616"/>
    </ligand>
</feature>
<dbReference type="Gene3D" id="3.40.50.300">
    <property type="entry name" value="P-loop containing nucleotide triphosphate hydrolases"/>
    <property type="match status" value="1"/>
</dbReference>
<comment type="catalytic activity">
    <reaction evidence="7">
        <text>shikimate + ATP = 3-phosphoshikimate + ADP + H(+)</text>
        <dbReference type="Rhea" id="RHEA:13121"/>
        <dbReference type="ChEBI" id="CHEBI:15378"/>
        <dbReference type="ChEBI" id="CHEBI:30616"/>
        <dbReference type="ChEBI" id="CHEBI:36208"/>
        <dbReference type="ChEBI" id="CHEBI:145989"/>
        <dbReference type="ChEBI" id="CHEBI:456216"/>
        <dbReference type="EC" id="2.7.1.71"/>
    </reaction>
</comment>
<feature type="binding site" evidence="7">
    <location>
        <position position="64"/>
    </location>
    <ligand>
        <name>Mg(2+)</name>
        <dbReference type="ChEBI" id="CHEBI:18420"/>
    </ligand>
</feature>
<feature type="binding site" evidence="7">
    <location>
        <position position="82"/>
    </location>
    <ligand>
        <name>substrate</name>
    </ligand>
</feature>